<accession>A0A444ZLG0</accession>
<protein>
    <submittedName>
        <fullName evidence="1">Uncharacterized protein</fullName>
    </submittedName>
</protein>
<comment type="caution">
    <text evidence="1">The sequence shown here is derived from an EMBL/GenBank/DDBJ whole genome shotgun (WGS) entry which is preliminary data.</text>
</comment>
<sequence length="68" mass="7674">MEEKNGGRYLAIEEVIGCEAKIKLKQEFFAEAKFVLGYCCLFGASLDQSKENLSKGKTQNLGTSWFKF</sequence>
<evidence type="ECO:0000313" key="2">
    <source>
        <dbReference type="Proteomes" id="UP000289738"/>
    </source>
</evidence>
<reference evidence="1 2" key="1">
    <citation type="submission" date="2019-01" db="EMBL/GenBank/DDBJ databases">
        <title>Sequencing of cultivated peanut Arachis hypogaea provides insights into genome evolution and oil improvement.</title>
        <authorList>
            <person name="Chen X."/>
        </authorList>
    </citation>
    <scope>NUCLEOTIDE SEQUENCE [LARGE SCALE GENOMIC DNA]</scope>
    <source>
        <strain evidence="2">cv. Fuhuasheng</strain>
        <tissue evidence="1">Leaves</tissue>
    </source>
</reference>
<dbReference type="AlphaFoldDB" id="A0A444ZLG0"/>
<keyword evidence="2" id="KW-1185">Reference proteome</keyword>
<name>A0A444ZLG0_ARAHY</name>
<dbReference type="Proteomes" id="UP000289738">
    <property type="component" value="Chromosome B04"/>
</dbReference>
<gene>
    <name evidence="1" type="ORF">Ahy_B04g071717</name>
</gene>
<dbReference type="EMBL" id="SDMP01000014">
    <property type="protein sequence ID" value="RYR14992.1"/>
    <property type="molecule type" value="Genomic_DNA"/>
</dbReference>
<organism evidence="1 2">
    <name type="scientific">Arachis hypogaea</name>
    <name type="common">Peanut</name>
    <dbReference type="NCBI Taxonomy" id="3818"/>
    <lineage>
        <taxon>Eukaryota</taxon>
        <taxon>Viridiplantae</taxon>
        <taxon>Streptophyta</taxon>
        <taxon>Embryophyta</taxon>
        <taxon>Tracheophyta</taxon>
        <taxon>Spermatophyta</taxon>
        <taxon>Magnoliopsida</taxon>
        <taxon>eudicotyledons</taxon>
        <taxon>Gunneridae</taxon>
        <taxon>Pentapetalae</taxon>
        <taxon>rosids</taxon>
        <taxon>fabids</taxon>
        <taxon>Fabales</taxon>
        <taxon>Fabaceae</taxon>
        <taxon>Papilionoideae</taxon>
        <taxon>50 kb inversion clade</taxon>
        <taxon>dalbergioids sensu lato</taxon>
        <taxon>Dalbergieae</taxon>
        <taxon>Pterocarpus clade</taxon>
        <taxon>Arachis</taxon>
    </lineage>
</organism>
<evidence type="ECO:0000313" key="1">
    <source>
        <dbReference type="EMBL" id="RYR14992.1"/>
    </source>
</evidence>
<proteinExistence type="predicted"/>